<gene>
    <name evidence="1" type="ORF">GUJ93_ZPchr0010g9238</name>
</gene>
<dbReference type="EMBL" id="JAAALK010000082">
    <property type="protein sequence ID" value="KAG8087275.1"/>
    <property type="molecule type" value="Genomic_DNA"/>
</dbReference>
<keyword evidence="2" id="KW-1185">Reference proteome</keyword>
<protein>
    <submittedName>
        <fullName evidence="1">Uncharacterized protein</fullName>
    </submittedName>
</protein>
<dbReference type="EMBL" id="JAAALK010000082">
    <property type="protein sequence ID" value="KAG8087274.1"/>
    <property type="molecule type" value="Genomic_DNA"/>
</dbReference>
<evidence type="ECO:0000313" key="2">
    <source>
        <dbReference type="Proteomes" id="UP000729402"/>
    </source>
</evidence>
<sequence length="98" mass="11202">MEEEKKKSRFLNDAGLGVGEKEEAMQTLAATASHRSFWQRWWTRGNRKSTPARCQANPHEQFLCICQWSNMLVPATQGRKVSSSMMKFNSASTSKFQT</sequence>
<name>A0A8J5WD13_ZIZPA</name>
<comment type="caution">
    <text evidence="1">The sequence shown here is derived from an EMBL/GenBank/DDBJ whole genome shotgun (WGS) entry which is preliminary data.</text>
</comment>
<proteinExistence type="predicted"/>
<dbReference type="AlphaFoldDB" id="A0A8J5WD13"/>
<reference evidence="1" key="1">
    <citation type="journal article" date="2021" name="bioRxiv">
        <title>Whole Genome Assembly and Annotation of Northern Wild Rice, Zizania palustris L., Supports a Whole Genome Duplication in the Zizania Genus.</title>
        <authorList>
            <person name="Haas M."/>
            <person name="Kono T."/>
            <person name="Macchietto M."/>
            <person name="Millas R."/>
            <person name="McGilp L."/>
            <person name="Shao M."/>
            <person name="Duquette J."/>
            <person name="Hirsch C.N."/>
            <person name="Kimball J."/>
        </authorList>
    </citation>
    <scope>NUCLEOTIDE SEQUENCE</scope>
    <source>
        <tissue evidence="1">Fresh leaf tissue</tissue>
    </source>
</reference>
<accession>A0A8J5WD13</accession>
<reference evidence="1" key="2">
    <citation type="submission" date="2021-02" db="EMBL/GenBank/DDBJ databases">
        <authorList>
            <person name="Kimball J.A."/>
            <person name="Haas M.W."/>
            <person name="Macchietto M."/>
            <person name="Kono T."/>
            <person name="Duquette J."/>
            <person name="Shao M."/>
        </authorList>
    </citation>
    <scope>NUCLEOTIDE SEQUENCE</scope>
    <source>
        <tissue evidence="1">Fresh leaf tissue</tissue>
    </source>
</reference>
<evidence type="ECO:0000313" key="1">
    <source>
        <dbReference type="EMBL" id="KAG8087275.1"/>
    </source>
</evidence>
<organism evidence="1 2">
    <name type="scientific">Zizania palustris</name>
    <name type="common">Northern wild rice</name>
    <dbReference type="NCBI Taxonomy" id="103762"/>
    <lineage>
        <taxon>Eukaryota</taxon>
        <taxon>Viridiplantae</taxon>
        <taxon>Streptophyta</taxon>
        <taxon>Embryophyta</taxon>
        <taxon>Tracheophyta</taxon>
        <taxon>Spermatophyta</taxon>
        <taxon>Magnoliopsida</taxon>
        <taxon>Liliopsida</taxon>
        <taxon>Poales</taxon>
        <taxon>Poaceae</taxon>
        <taxon>BOP clade</taxon>
        <taxon>Oryzoideae</taxon>
        <taxon>Oryzeae</taxon>
        <taxon>Zizaniinae</taxon>
        <taxon>Zizania</taxon>
    </lineage>
</organism>
<dbReference type="Proteomes" id="UP000729402">
    <property type="component" value="Unassembled WGS sequence"/>
</dbReference>